<evidence type="ECO:0000313" key="2">
    <source>
        <dbReference type="Proteomes" id="UP000019918"/>
    </source>
</evidence>
<comment type="caution">
    <text evidence="1">The sequence shown here is derived from an EMBL/GenBank/DDBJ whole genome shotgun (WGS) entry which is preliminary data.</text>
</comment>
<accession>A0A014LXP3</accession>
<sequence>MACAKCSFYLPKNSSEAQYLEGKHNLIRMLQEIPLTEVERAAVEDGIEAMTRLTNSLQKVATPG</sequence>
<dbReference type="Proteomes" id="UP000019918">
    <property type="component" value="Unassembled WGS sequence"/>
</dbReference>
<organism evidence="1 2">
    <name type="scientific">Erwinia mallotivora</name>
    <dbReference type="NCBI Taxonomy" id="69222"/>
    <lineage>
        <taxon>Bacteria</taxon>
        <taxon>Pseudomonadati</taxon>
        <taxon>Pseudomonadota</taxon>
        <taxon>Gammaproteobacteria</taxon>
        <taxon>Enterobacterales</taxon>
        <taxon>Erwiniaceae</taxon>
        <taxon>Erwinia</taxon>
    </lineage>
</organism>
<keyword evidence="2" id="KW-1185">Reference proteome</keyword>
<name>A0A014LXP3_9GAMM</name>
<protein>
    <submittedName>
        <fullName evidence="1">Site-specific recombinase</fullName>
    </submittedName>
</protein>
<evidence type="ECO:0000313" key="1">
    <source>
        <dbReference type="EMBL" id="EXU74346.1"/>
    </source>
</evidence>
<gene>
    <name evidence="1" type="ORF">BG55_18390</name>
</gene>
<dbReference type="EMBL" id="JFHN01000063">
    <property type="protein sequence ID" value="EXU74346.1"/>
    <property type="molecule type" value="Genomic_DNA"/>
</dbReference>
<proteinExistence type="predicted"/>
<dbReference type="PATRIC" id="fig|69222.5.peg.3747"/>
<dbReference type="AlphaFoldDB" id="A0A014LXP3"/>
<reference evidence="1 2" key="1">
    <citation type="submission" date="2014-02" db="EMBL/GenBank/DDBJ databases">
        <title>Draft genome of Erwinia mallotivora strain BT-MARDI, a papaya dieback pathogen.</title>
        <authorList>
            <person name="Redzuan R."/>
            <person name="Abu Bakar N."/>
            <person name="Badrun R."/>
            <person name="Mohd Raih M.F."/>
            <person name="Rozano L."/>
            <person name="Mat Amin N."/>
        </authorList>
    </citation>
    <scope>NUCLEOTIDE SEQUENCE [LARGE SCALE GENOMIC DNA]</scope>
    <source>
        <strain evidence="1 2">BT-MARDI</strain>
    </source>
</reference>